<dbReference type="InterPro" id="IPR014757">
    <property type="entry name" value="Tscrpt_reg_IclR_C"/>
</dbReference>
<gene>
    <name evidence="5" type="ORF">GGE06_005082</name>
</gene>
<name>A0A7W7XE51_9ACTN</name>
<dbReference type="PROSITE" id="PS51077">
    <property type="entry name" value="HTH_ICLR"/>
    <property type="match status" value="1"/>
</dbReference>
<dbReference type="Gene3D" id="3.30.450.40">
    <property type="match status" value="1"/>
</dbReference>
<dbReference type="Pfam" id="PF01614">
    <property type="entry name" value="IclR_C"/>
    <property type="match status" value="1"/>
</dbReference>
<feature type="domain" description="HTH iclR-type" evidence="4">
    <location>
        <begin position="9"/>
        <end position="71"/>
    </location>
</feature>
<dbReference type="Pfam" id="PF09339">
    <property type="entry name" value="HTH_IclR"/>
    <property type="match status" value="1"/>
</dbReference>
<reference evidence="5 6" key="1">
    <citation type="submission" date="2020-08" db="EMBL/GenBank/DDBJ databases">
        <title>Genomic Encyclopedia of Type Strains, Phase III (KMG-III): the genomes of soil and plant-associated and newly described type strains.</title>
        <authorList>
            <person name="Whitman W."/>
        </authorList>
    </citation>
    <scope>NUCLEOTIDE SEQUENCE [LARGE SCALE GENOMIC DNA]</scope>
    <source>
        <strain evidence="5 6">SFB5A</strain>
    </source>
</reference>
<dbReference type="InterPro" id="IPR050707">
    <property type="entry name" value="HTH_MetabolicPath_Reg"/>
</dbReference>
<evidence type="ECO:0000256" key="2">
    <source>
        <dbReference type="ARBA" id="ARBA00023125"/>
    </source>
</evidence>
<keyword evidence="3" id="KW-0804">Transcription</keyword>
<keyword evidence="1" id="KW-0805">Transcription regulation</keyword>
<dbReference type="InterPro" id="IPR036388">
    <property type="entry name" value="WH-like_DNA-bd_sf"/>
</dbReference>
<dbReference type="GO" id="GO:0003700">
    <property type="term" value="F:DNA-binding transcription factor activity"/>
    <property type="evidence" value="ECO:0007669"/>
    <property type="project" value="TreeGrafter"/>
</dbReference>
<dbReference type="GO" id="GO:0045892">
    <property type="term" value="P:negative regulation of DNA-templated transcription"/>
    <property type="evidence" value="ECO:0007669"/>
    <property type="project" value="TreeGrafter"/>
</dbReference>
<dbReference type="SUPFAM" id="SSF46785">
    <property type="entry name" value="Winged helix' DNA-binding domain"/>
    <property type="match status" value="1"/>
</dbReference>
<evidence type="ECO:0000256" key="3">
    <source>
        <dbReference type="ARBA" id="ARBA00023163"/>
    </source>
</evidence>
<dbReference type="RefSeq" id="WP_184931783.1">
    <property type="nucleotide sequence ID" value="NZ_JACHJY010000007.1"/>
</dbReference>
<evidence type="ECO:0000256" key="1">
    <source>
        <dbReference type="ARBA" id="ARBA00023015"/>
    </source>
</evidence>
<keyword evidence="6" id="KW-1185">Reference proteome</keyword>
<dbReference type="AlphaFoldDB" id="A0A7W7XE51"/>
<protein>
    <submittedName>
        <fullName evidence="5">DNA-binding IclR family transcriptional regulator</fullName>
    </submittedName>
</protein>
<evidence type="ECO:0000259" key="4">
    <source>
        <dbReference type="PROSITE" id="PS51077"/>
    </source>
</evidence>
<dbReference type="Gene3D" id="1.10.10.10">
    <property type="entry name" value="Winged helix-like DNA-binding domain superfamily/Winged helix DNA-binding domain"/>
    <property type="match status" value="1"/>
</dbReference>
<dbReference type="SUPFAM" id="SSF55781">
    <property type="entry name" value="GAF domain-like"/>
    <property type="match status" value="1"/>
</dbReference>
<dbReference type="PANTHER" id="PTHR30136">
    <property type="entry name" value="HELIX-TURN-HELIX TRANSCRIPTIONAL REGULATOR, ICLR FAMILY"/>
    <property type="match status" value="1"/>
</dbReference>
<dbReference type="Proteomes" id="UP000582643">
    <property type="component" value="Unassembled WGS sequence"/>
</dbReference>
<keyword evidence="2 5" id="KW-0238">DNA-binding</keyword>
<sequence>MASERPKGSSHAERVIRVMQAFAELPGDTHSLKAISEHTELDPAVVHRILAAQVAAKWVERVGRGKYRLGSHAARAGMQAMAGMYDGMDQHEILVDLQADCGGLVLFYSLASVGARRVCTDYAIGNYCPDDFGMTAYDIFTAGCSLRTGASGRTLLAYVPESLREIALAEPIPETAGPGALSNDDLLATLDGIRMRGYAVGRQECLPGWDSVAAPALWGDTALGVVLLLKPLSDIPNDITDYIDQVLGAAQLISLAATQGARNPQLVA</sequence>
<dbReference type="EMBL" id="JACHJY010000007">
    <property type="protein sequence ID" value="MBB4984136.1"/>
    <property type="molecule type" value="Genomic_DNA"/>
</dbReference>
<dbReference type="GO" id="GO:0003677">
    <property type="term" value="F:DNA binding"/>
    <property type="evidence" value="ECO:0007669"/>
    <property type="project" value="UniProtKB-KW"/>
</dbReference>
<evidence type="ECO:0000313" key="6">
    <source>
        <dbReference type="Proteomes" id="UP000582643"/>
    </source>
</evidence>
<proteinExistence type="predicted"/>
<dbReference type="PANTHER" id="PTHR30136:SF35">
    <property type="entry name" value="HTH-TYPE TRANSCRIPTIONAL REGULATOR RV1719"/>
    <property type="match status" value="1"/>
</dbReference>
<accession>A0A7W7XE51</accession>
<comment type="caution">
    <text evidence="5">The sequence shown here is derived from an EMBL/GenBank/DDBJ whole genome shotgun (WGS) entry which is preliminary data.</text>
</comment>
<dbReference type="InterPro" id="IPR005471">
    <property type="entry name" value="Tscrpt_reg_IclR_N"/>
</dbReference>
<evidence type="ECO:0000313" key="5">
    <source>
        <dbReference type="EMBL" id="MBB4984136.1"/>
    </source>
</evidence>
<dbReference type="InterPro" id="IPR036390">
    <property type="entry name" value="WH_DNA-bd_sf"/>
</dbReference>
<dbReference type="InterPro" id="IPR029016">
    <property type="entry name" value="GAF-like_dom_sf"/>
</dbReference>
<organism evidence="5 6">
    <name type="scientific">Streptomyces nymphaeiformis</name>
    <dbReference type="NCBI Taxonomy" id="2663842"/>
    <lineage>
        <taxon>Bacteria</taxon>
        <taxon>Bacillati</taxon>
        <taxon>Actinomycetota</taxon>
        <taxon>Actinomycetes</taxon>
        <taxon>Kitasatosporales</taxon>
        <taxon>Streptomycetaceae</taxon>
        <taxon>Streptomyces</taxon>
    </lineage>
</organism>